<keyword evidence="2 4" id="KW-0479">Metal-binding</keyword>
<name>A0A6S6Z5R4_9BURK</name>
<dbReference type="AlphaFoldDB" id="A0A6S6Z5R4"/>
<keyword evidence="1 4" id="KW-0349">Heme</keyword>
<proteinExistence type="predicted"/>
<evidence type="ECO:0000256" key="4">
    <source>
        <dbReference type="PROSITE-ProRule" id="PRU00433"/>
    </source>
</evidence>
<dbReference type="Pfam" id="PF13442">
    <property type="entry name" value="Cytochrome_CBB3"/>
    <property type="match status" value="1"/>
</dbReference>
<dbReference type="GO" id="GO:0009055">
    <property type="term" value="F:electron transfer activity"/>
    <property type="evidence" value="ECO:0007669"/>
    <property type="project" value="InterPro"/>
</dbReference>
<dbReference type="PANTHER" id="PTHR35008:SF8">
    <property type="entry name" value="ALCOHOL DEHYDROGENASE CYTOCHROME C SUBUNIT"/>
    <property type="match status" value="1"/>
</dbReference>
<dbReference type="InterPro" id="IPR036909">
    <property type="entry name" value="Cyt_c-like_dom_sf"/>
</dbReference>
<keyword evidence="7" id="KW-1185">Reference proteome</keyword>
<evidence type="ECO:0000256" key="1">
    <source>
        <dbReference type="ARBA" id="ARBA00022617"/>
    </source>
</evidence>
<organism evidence="6 7">
    <name type="scientific">Achromobacter kerstersii</name>
    <dbReference type="NCBI Taxonomy" id="1353890"/>
    <lineage>
        <taxon>Bacteria</taxon>
        <taxon>Pseudomonadati</taxon>
        <taxon>Pseudomonadota</taxon>
        <taxon>Betaproteobacteria</taxon>
        <taxon>Burkholderiales</taxon>
        <taxon>Alcaligenaceae</taxon>
        <taxon>Achromobacter</taxon>
    </lineage>
</organism>
<feature type="domain" description="Cytochrome c" evidence="5">
    <location>
        <begin position="59"/>
        <end position="146"/>
    </location>
</feature>
<gene>
    <name evidence="6" type="ORF">LMG3441_00676</name>
</gene>
<evidence type="ECO:0000313" key="7">
    <source>
        <dbReference type="Proteomes" id="UP000494269"/>
    </source>
</evidence>
<reference evidence="6 7" key="1">
    <citation type="submission" date="2020-04" db="EMBL/GenBank/DDBJ databases">
        <authorList>
            <person name="De Canck E."/>
        </authorList>
    </citation>
    <scope>NUCLEOTIDE SEQUENCE [LARGE SCALE GENOMIC DNA]</scope>
    <source>
        <strain evidence="6 7">LMG 3441</strain>
    </source>
</reference>
<dbReference type="PANTHER" id="PTHR35008">
    <property type="entry name" value="BLL4482 PROTEIN-RELATED"/>
    <property type="match status" value="1"/>
</dbReference>
<dbReference type="InterPro" id="IPR051459">
    <property type="entry name" value="Cytochrome_c-type_DH"/>
</dbReference>
<dbReference type="GO" id="GO:0020037">
    <property type="term" value="F:heme binding"/>
    <property type="evidence" value="ECO:0007669"/>
    <property type="project" value="InterPro"/>
</dbReference>
<evidence type="ECO:0000256" key="2">
    <source>
        <dbReference type="ARBA" id="ARBA00022723"/>
    </source>
</evidence>
<keyword evidence="3 4" id="KW-0408">Iron</keyword>
<evidence type="ECO:0000313" key="6">
    <source>
        <dbReference type="EMBL" id="CAB3663298.1"/>
    </source>
</evidence>
<dbReference type="PROSITE" id="PS51007">
    <property type="entry name" value="CYTC"/>
    <property type="match status" value="1"/>
</dbReference>
<sequence>MAAHNAITSTVAFCVGALIAPAFGQGSLEGLGRHLTKEELAGWNIDILPDGTGLPPGQGTVLQGQAVYQAQCLACHGANLEGGLGPALAGGVGSLTTDKPLKTIGSYWPYSTTLFDYIRRAMPFQAPQSLSNEDVYSVTAYLLHKNDILPAAATLGADNLAGIKMPNRGNFYVDDRPDVKVDRCMKDCLSE</sequence>
<evidence type="ECO:0000256" key="3">
    <source>
        <dbReference type="ARBA" id="ARBA00023004"/>
    </source>
</evidence>
<dbReference type="GO" id="GO:0046872">
    <property type="term" value="F:metal ion binding"/>
    <property type="evidence" value="ECO:0007669"/>
    <property type="project" value="UniProtKB-KW"/>
</dbReference>
<protein>
    <recommendedName>
        <fullName evidence="5">Cytochrome c domain-containing protein</fullName>
    </recommendedName>
</protein>
<dbReference type="EMBL" id="CADIJQ010000001">
    <property type="protein sequence ID" value="CAB3663298.1"/>
    <property type="molecule type" value="Genomic_DNA"/>
</dbReference>
<evidence type="ECO:0000259" key="5">
    <source>
        <dbReference type="PROSITE" id="PS51007"/>
    </source>
</evidence>
<dbReference type="SUPFAM" id="SSF46626">
    <property type="entry name" value="Cytochrome c"/>
    <property type="match status" value="1"/>
</dbReference>
<dbReference type="InterPro" id="IPR009056">
    <property type="entry name" value="Cyt_c-like_dom"/>
</dbReference>
<dbReference type="RefSeq" id="WP_175168779.1">
    <property type="nucleotide sequence ID" value="NZ_CADIJQ010000001.1"/>
</dbReference>
<accession>A0A6S6Z5R4</accession>
<dbReference type="Proteomes" id="UP000494269">
    <property type="component" value="Unassembled WGS sequence"/>
</dbReference>
<dbReference type="Gene3D" id="1.10.760.10">
    <property type="entry name" value="Cytochrome c-like domain"/>
    <property type="match status" value="1"/>
</dbReference>